<dbReference type="OrthoDB" id="651094at2759"/>
<dbReference type="Proteomes" id="UP000228380">
    <property type="component" value="Chromosome 2"/>
</dbReference>
<reference evidence="2" key="1">
    <citation type="journal article" date="2019" name="Nat. Commun.">
        <title>Genome-wide association mapping of date palm fruit traits.</title>
        <authorList>
            <person name="Hazzouri K.M."/>
            <person name="Gros-Balthazard M."/>
            <person name="Flowers J.M."/>
            <person name="Copetti D."/>
            <person name="Lemansour A."/>
            <person name="Lebrun M."/>
            <person name="Masmoudi K."/>
            <person name="Ferrand S."/>
            <person name="Dhar M.I."/>
            <person name="Fresquez Z.A."/>
            <person name="Rosas U."/>
            <person name="Zhang J."/>
            <person name="Talag J."/>
            <person name="Lee S."/>
            <person name="Kudrna D."/>
            <person name="Powell R.F."/>
            <person name="Leitch I.J."/>
            <person name="Krueger R.R."/>
            <person name="Wing R.A."/>
            <person name="Amiri K.M.A."/>
            <person name="Purugganan M.D."/>
        </authorList>
    </citation>
    <scope>NUCLEOTIDE SEQUENCE [LARGE SCALE GENOMIC DNA]</scope>
    <source>
        <strain evidence="2">cv. Khalas</strain>
    </source>
</reference>
<proteinExistence type="predicted"/>
<gene>
    <name evidence="3" type="primary">LOC120105604</name>
</gene>
<sequence length="142" mass="16164">MASRTSISLSDGGEQMGRESHLLAYCVNPRFQYNVDGIGMDDALLEALRNVIYKIEHDPEATALCLEESKIFREGNNSFGQAAVVSKQTMNSAEWWVYFGGSARNLKRIAIRILSQTVFSSSCERNWWSFTLIHNKQRNRLI</sequence>
<evidence type="ECO:0000313" key="3">
    <source>
        <dbReference type="RefSeq" id="XP_038974132.1"/>
    </source>
</evidence>
<accession>A0A8B8ZLD8</accession>
<evidence type="ECO:0000259" key="1">
    <source>
        <dbReference type="Pfam" id="PF05699"/>
    </source>
</evidence>
<dbReference type="Pfam" id="PF05699">
    <property type="entry name" value="Dimer_Tnp_hAT"/>
    <property type="match status" value="1"/>
</dbReference>
<dbReference type="AlphaFoldDB" id="A0A8B8ZLD8"/>
<dbReference type="SUPFAM" id="SSF53098">
    <property type="entry name" value="Ribonuclease H-like"/>
    <property type="match status" value="1"/>
</dbReference>
<dbReference type="GO" id="GO:0046983">
    <property type="term" value="F:protein dimerization activity"/>
    <property type="evidence" value="ECO:0007669"/>
    <property type="project" value="InterPro"/>
</dbReference>
<reference evidence="3" key="2">
    <citation type="submission" date="2025-08" db="UniProtKB">
        <authorList>
            <consortium name="RefSeq"/>
        </authorList>
    </citation>
    <scope>IDENTIFICATION</scope>
    <source>
        <tissue evidence="3">Young leaves</tissue>
    </source>
</reference>
<evidence type="ECO:0000313" key="2">
    <source>
        <dbReference type="Proteomes" id="UP000228380"/>
    </source>
</evidence>
<dbReference type="InterPro" id="IPR012337">
    <property type="entry name" value="RNaseH-like_sf"/>
</dbReference>
<dbReference type="KEGG" id="pda:120105604"/>
<feature type="domain" description="HAT C-terminal dimerisation" evidence="1">
    <location>
        <begin position="83"/>
        <end position="141"/>
    </location>
</feature>
<dbReference type="GeneID" id="120105604"/>
<keyword evidence="2" id="KW-1185">Reference proteome</keyword>
<protein>
    <submittedName>
        <fullName evidence="3">Uncharacterized protein LOC120105604</fullName>
    </submittedName>
</protein>
<dbReference type="RefSeq" id="XP_038974132.1">
    <property type="nucleotide sequence ID" value="XM_039118204.1"/>
</dbReference>
<name>A0A8B8ZLD8_PHODC</name>
<dbReference type="InterPro" id="IPR008906">
    <property type="entry name" value="HATC_C_dom"/>
</dbReference>
<organism evidence="2 3">
    <name type="scientific">Phoenix dactylifera</name>
    <name type="common">Date palm</name>
    <dbReference type="NCBI Taxonomy" id="42345"/>
    <lineage>
        <taxon>Eukaryota</taxon>
        <taxon>Viridiplantae</taxon>
        <taxon>Streptophyta</taxon>
        <taxon>Embryophyta</taxon>
        <taxon>Tracheophyta</taxon>
        <taxon>Spermatophyta</taxon>
        <taxon>Magnoliopsida</taxon>
        <taxon>Liliopsida</taxon>
        <taxon>Arecaceae</taxon>
        <taxon>Coryphoideae</taxon>
        <taxon>Phoeniceae</taxon>
        <taxon>Phoenix</taxon>
    </lineage>
</organism>